<protein>
    <submittedName>
        <fullName evidence="2">Uncharacterized protein</fullName>
    </submittedName>
</protein>
<gene>
    <name evidence="2" type="ORF">EVAR_98170_1</name>
</gene>
<reference evidence="2 3" key="1">
    <citation type="journal article" date="2019" name="Commun. Biol.">
        <title>The bagworm genome reveals a unique fibroin gene that provides high tensile strength.</title>
        <authorList>
            <person name="Kono N."/>
            <person name="Nakamura H."/>
            <person name="Ohtoshi R."/>
            <person name="Tomita M."/>
            <person name="Numata K."/>
            <person name="Arakawa K."/>
        </authorList>
    </citation>
    <scope>NUCLEOTIDE SEQUENCE [LARGE SCALE GENOMIC DNA]</scope>
</reference>
<evidence type="ECO:0000256" key="1">
    <source>
        <dbReference type="SAM" id="MobiDB-lite"/>
    </source>
</evidence>
<organism evidence="2 3">
    <name type="scientific">Eumeta variegata</name>
    <name type="common">Bagworm moth</name>
    <name type="synonym">Eumeta japonica</name>
    <dbReference type="NCBI Taxonomy" id="151549"/>
    <lineage>
        <taxon>Eukaryota</taxon>
        <taxon>Metazoa</taxon>
        <taxon>Ecdysozoa</taxon>
        <taxon>Arthropoda</taxon>
        <taxon>Hexapoda</taxon>
        <taxon>Insecta</taxon>
        <taxon>Pterygota</taxon>
        <taxon>Neoptera</taxon>
        <taxon>Endopterygota</taxon>
        <taxon>Lepidoptera</taxon>
        <taxon>Glossata</taxon>
        <taxon>Ditrysia</taxon>
        <taxon>Tineoidea</taxon>
        <taxon>Psychidae</taxon>
        <taxon>Oiketicinae</taxon>
        <taxon>Eumeta</taxon>
    </lineage>
</organism>
<keyword evidence="3" id="KW-1185">Reference proteome</keyword>
<feature type="region of interest" description="Disordered" evidence="1">
    <location>
        <begin position="15"/>
        <end position="39"/>
    </location>
</feature>
<dbReference type="AlphaFoldDB" id="A0A4C1YHL6"/>
<comment type="caution">
    <text evidence="2">The sequence shown here is derived from an EMBL/GenBank/DDBJ whole genome shotgun (WGS) entry which is preliminary data.</text>
</comment>
<evidence type="ECO:0000313" key="3">
    <source>
        <dbReference type="Proteomes" id="UP000299102"/>
    </source>
</evidence>
<proteinExistence type="predicted"/>
<dbReference type="Proteomes" id="UP000299102">
    <property type="component" value="Unassembled WGS sequence"/>
</dbReference>
<sequence>MRLCSRRRRIHFGPVLISETRPGAPRPPPLCPDKSGEMTPRAPAVGGARWVVAGYFTATSATNKISPITPRGIANNHGRITSPSVLLLWRR</sequence>
<name>A0A4C1YHL6_EUMVA</name>
<dbReference type="EMBL" id="BGZK01001222">
    <property type="protein sequence ID" value="GBP74783.1"/>
    <property type="molecule type" value="Genomic_DNA"/>
</dbReference>
<evidence type="ECO:0000313" key="2">
    <source>
        <dbReference type="EMBL" id="GBP74783.1"/>
    </source>
</evidence>
<accession>A0A4C1YHL6</accession>